<keyword evidence="7" id="KW-0694">RNA-binding</keyword>
<keyword evidence="3" id="KW-0489">Methyltransferase</keyword>
<feature type="domain" description="MRNA cap 0 methyltransferase" evidence="16">
    <location>
        <begin position="10"/>
        <end position="290"/>
    </location>
</feature>
<keyword evidence="15" id="KW-0472">Membrane</keyword>
<keyword evidence="15" id="KW-1133">Transmembrane helix</keyword>
<evidence type="ECO:0000256" key="4">
    <source>
        <dbReference type="ARBA" id="ARBA00022664"/>
    </source>
</evidence>
<feature type="transmembrane region" description="Helical" evidence="15">
    <location>
        <begin position="324"/>
        <end position="345"/>
    </location>
</feature>
<evidence type="ECO:0000259" key="16">
    <source>
        <dbReference type="PROSITE" id="PS51562"/>
    </source>
</evidence>
<feature type="region of interest" description="Disordered" evidence="14">
    <location>
        <begin position="404"/>
        <end position="448"/>
    </location>
</feature>
<dbReference type="Pfam" id="PF03291">
    <property type="entry name" value="mRNA_G-N7_MeTrfase"/>
    <property type="match status" value="1"/>
</dbReference>
<feature type="compositionally biased region" description="Polar residues" evidence="14">
    <location>
        <begin position="409"/>
        <end position="420"/>
    </location>
</feature>
<dbReference type="PANTHER" id="PTHR12189:SF3">
    <property type="entry name" value="MRNA (GUANINE-N(7))-METHYLTRANSFERASE"/>
    <property type="match status" value="1"/>
</dbReference>
<dbReference type="EMBL" id="PNBA02000020">
    <property type="protein sequence ID" value="KAG6389792.1"/>
    <property type="molecule type" value="Genomic_DNA"/>
</dbReference>
<comment type="subcellular location">
    <subcellularLocation>
        <location evidence="1">Nucleus</location>
    </subcellularLocation>
</comment>
<evidence type="ECO:0000256" key="9">
    <source>
        <dbReference type="ARBA" id="ARBA00023242"/>
    </source>
</evidence>
<organism evidence="17">
    <name type="scientific">Salvia splendens</name>
    <name type="common">Scarlet sage</name>
    <dbReference type="NCBI Taxonomy" id="180675"/>
    <lineage>
        <taxon>Eukaryota</taxon>
        <taxon>Viridiplantae</taxon>
        <taxon>Streptophyta</taxon>
        <taxon>Embryophyta</taxon>
        <taxon>Tracheophyta</taxon>
        <taxon>Spermatophyta</taxon>
        <taxon>Magnoliopsida</taxon>
        <taxon>eudicotyledons</taxon>
        <taxon>Gunneridae</taxon>
        <taxon>Pentapetalae</taxon>
        <taxon>asterids</taxon>
        <taxon>lamiids</taxon>
        <taxon>Lamiales</taxon>
        <taxon>Lamiaceae</taxon>
        <taxon>Nepetoideae</taxon>
        <taxon>Mentheae</taxon>
        <taxon>Salviinae</taxon>
        <taxon>Salvia</taxon>
        <taxon>Salvia subgen. Calosphace</taxon>
        <taxon>core Calosphace</taxon>
    </lineage>
</organism>
<dbReference type="GO" id="GO:0004482">
    <property type="term" value="F:mRNA 5'-cap (guanine-N7-)-methyltransferase activity"/>
    <property type="evidence" value="ECO:0007669"/>
    <property type="project" value="UniProtKB-EC"/>
</dbReference>
<keyword evidence="5" id="KW-0808">Transferase</keyword>
<evidence type="ECO:0000256" key="2">
    <source>
        <dbReference type="ARBA" id="ARBA00011926"/>
    </source>
</evidence>
<evidence type="ECO:0000313" key="17">
    <source>
        <dbReference type="EMBL" id="KAG6389792.1"/>
    </source>
</evidence>
<reference evidence="17" key="2">
    <citation type="submission" date="2020-08" db="EMBL/GenBank/DDBJ databases">
        <title>Plant Genome Project.</title>
        <authorList>
            <person name="Zhang R.-G."/>
        </authorList>
    </citation>
    <scope>NUCLEOTIDE SEQUENCE</scope>
    <source>
        <strain evidence="17">Huo1</strain>
        <tissue evidence="17">Leaf</tissue>
    </source>
</reference>
<evidence type="ECO:0000256" key="12">
    <source>
        <dbReference type="ARBA" id="ARBA00077172"/>
    </source>
</evidence>
<dbReference type="Proteomes" id="UP000298416">
    <property type="component" value="Unassembled WGS sequence"/>
</dbReference>
<evidence type="ECO:0000256" key="7">
    <source>
        <dbReference type="ARBA" id="ARBA00022884"/>
    </source>
</evidence>
<dbReference type="Gene3D" id="3.40.50.150">
    <property type="entry name" value="Vaccinia Virus protein VP39"/>
    <property type="match status" value="1"/>
</dbReference>
<dbReference type="CDD" id="cd02440">
    <property type="entry name" value="AdoMet_MTases"/>
    <property type="match status" value="1"/>
</dbReference>
<evidence type="ECO:0000256" key="8">
    <source>
        <dbReference type="ARBA" id="ARBA00023042"/>
    </source>
</evidence>
<dbReference type="PANTHER" id="PTHR12189">
    <property type="entry name" value="MRNA GUANINE-7- METHYLTRANSFERASE"/>
    <property type="match status" value="1"/>
</dbReference>
<dbReference type="AlphaFoldDB" id="A0A8X8Z3K1"/>
<evidence type="ECO:0000256" key="3">
    <source>
        <dbReference type="ARBA" id="ARBA00022603"/>
    </source>
</evidence>
<keyword evidence="8" id="KW-0506">mRNA capping</keyword>
<comment type="catalytic activity">
    <reaction evidence="10">
        <text>a 5'-end (5'-triphosphoguanosine)-ribonucleoside in mRNA + S-adenosyl-L-methionine = a 5'-end (N(7)-methyl 5'-triphosphoguanosine)-ribonucleoside in mRNA + S-adenosyl-L-homocysteine</text>
        <dbReference type="Rhea" id="RHEA:67008"/>
        <dbReference type="Rhea" id="RHEA-COMP:17166"/>
        <dbReference type="Rhea" id="RHEA-COMP:17167"/>
        <dbReference type="ChEBI" id="CHEBI:57856"/>
        <dbReference type="ChEBI" id="CHEBI:59789"/>
        <dbReference type="ChEBI" id="CHEBI:156461"/>
        <dbReference type="ChEBI" id="CHEBI:167617"/>
        <dbReference type="EC" id="2.1.1.56"/>
    </reaction>
</comment>
<dbReference type="GO" id="GO:0005634">
    <property type="term" value="C:nucleus"/>
    <property type="evidence" value="ECO:0007669"/>
    <property type="project" value="UniProtKB-SubCell"/>
</dbReference>
<dbReference type="InterPro" id="IPR029063">
    <property type="entry name" value="SAM-dependent_MTases_sf"/>
</dbReference>
<reference evidence="17" key="1">
    <citation type="submission" date="2018-01" db="EMBL/GenBank/DDBJ databases">
        <authorList>
            <person name="Mao J.F."/>
        </authorList>
    </citation>
    <scope>NUCLEOTIDE SEQUENCE</scope>
    <source>
        <strain evidence="17">Huo1</strain>
        <tissue evidence="17">Leaf</tissue>
    </source>
</reference>
<keyword evidence="6" id="KW-0949">S-adenosyl-L-methionine</keyword>
<dbReference type="PROSITE" id="PS51562">
    <property type="entry name" value="RNA_CAP0_MT"/>
    <property type="match status" value="1"/>
</dbReference>
<comment type="caution">
    <text evidence="17">The sequence shown here is derived from an EMBL/GenBank/DDBJ whole genome shotgun (WGS) entry which is preliminary data.</text>
</comment>
<evidence type="ECO:0000313" key="18">
    <source>
        <dbReference type="Proteomes" id="UP000298416"/>
    </source>
</evidence>
<evidence type="ECO:0000256" key="5">
    <source>
        <dbReference type="ARBA" id="ARBA00022679"/>
    </source>
</evidence>
<name>A0A8X8Z3K1_SALSN</name>
<gene>
    <name evidence="17" type="ORF">SASPL_151266</name>
</gene>
<evidence type="ECO:0000256" key="11">
    <source>
        <dbReference type="ARBA" id="ARBA00068307"/>
    </source>
</evidence>
<dbReference type="InterPro" id="IPR004971">
    <property type="entry name" value="mRNA_G-N7_MeTrfase_dom"/>
</dbReference>
<dbReference type="FunFam" id="3.40.50.150:FF:000191">
    <property type="entry name" value="mRNA cap guanine-N7 methyltransferase 2"/>
    <property type="match status" value="1"/>
</dbReference>
<evidence type="ECO:0000256" key="14">
    <source>
        <dbReference type="SAM" id="MobiDB-lite"/>
    </source>
</evidence>
<evidence type="ECO:0000256" key="13">
    <source>
        <dbReference type="ARBA" id="ARBA00082530"/>
    </source>
</evidence>
<evidence type="ECO:0000256" key="1">
    <source>
        <dbReference type="ARBA" id="ARBA00004123"/>
    </source>
</evidence>
<proteinExistence type="predicted"/>
<dbReference type="InterPro" id="IPR039753">
    <property type="entry name" value="RG7MT1"/>
</dbReference>
<evidence type="ECO:0000256" key="6">
    <source>
        <dbReference type="ARBA" id="ARBA00022691"/>
    </source>
</evidence>
<protein>
    <recommendedName>
        <fullName evidence="11">mRNA cap guanine-N(7) methyltransferase 2</fullName>
        <ecNumber evidence="2">2.1.1.56</ecNumber>
    </recommendedName>
    <alternativeName>
        <fullName evidence="12">mRNA (guanine-N(7))-methyltransferase 2</fullName>
    </alternativeName>
    <alternativeName>
        <fullName evidence="13">mRNA cap methyltransferase 2</fullName>
    </alternativeName>
</protein>
<evidence type="ECO:0000256" key="15">
    <source>
        <dbReference type="SAM" id="Phobius"/>
    </source>
</evidence>
<dbReference type="GO" id="GO:0003723">
    <property type="term" value="F:RNA binding"/>
    <property type="evidence" value="ECO:0007669"/>
    <property type="project" value="UniProtKB-KW"/>
</dbReference>
<dbReference type="EC" id="2.1.1.56" evidence="2"/>
<sequence length="544" mass="61459">MLSSFPPPRPTESIHHRLIHFVKAALINIFVSPYATVCDLYCGKVPDEEKLDEAQIGHYIGIDVATSGVNEVREAWESRRKAYTSEFLEFDPCIEDVCLHWKDKENKADIVFCMEHLPLCVENEEKVRRLLHNVSSLLKPGGYFLGITPDSSTIWAKYQKNVEAYHNKAVGLKPNIFPNCIRSESYMITFEVEEEKFPFFGKKYQLKFSGDMSAETHCLVHFPSLIRLARDAGLEYVEIQNLTEFYEDYRAQLVGMLMDAGHNIVDQRGRLLQRSYDVLGLYTTFIFRKPDPDITPPLMTPLLEDGNYNHDEASIQVFWHMMKYLTAILSFLVAFLTGLLSLSYACTSTLLNVGLVAYEVPLAAQSEWQAAGWRDEEKIVPPESSSGPVGSRCEGMTQAFAKMGVAPSPTDSVPSPTGGISSPMPEPHPDVSYKSHTTSNKPNRKRKAGAALESILEAMSKMNEETNQLLDTLTTRIGYEFDLSAKQTEVSKLMCTVPGLDRKQKFLASDILVKEPERLDLFMGYEDDEKADYLMHILEEKNGK</sequence>
<keyword evidence="9" id="KW-0539">Nucleus</keyword>
<keyword evidence="18" id="KW-1185">Reference proteome</keyword>
<accession>A0A8X8Z3K1</accession>
<dbReference type="SUPFAM" id="SSF53335">
    <property type="entry name" value="S-adenosyl-L-methionine-dependent methyltransferases"/>
    <property type="match status" value="1"/>
</dbReference>
<keyword evidence="15" id="KW-0812">Transmembrane</keyword>
<evidence type="ECO:0000256" key="10">
    <source>
        <dbReference type="ARBA" id="ARBA00044712"/>
    </source>
</evidence>
<keyword evidence="4" id="KW-0507">mRNA processing</keyword>